<accession>A7EE32</accession>
<dbReference type="AlphaFoldDB" id="A7EE32"/>
<evidence type="ECO:0000256" key="1">
    <source>
        <dbReference type="SAM" id="MobiDB-lite"/>
    </source>
</evidence>
<sequence>MVNRFARRSYPTKIFSDIKFPFSIIHGPWGGSWLSHTSCTSRPNQQPKGKAIIIEQIQLSSAIPVLTAKAKEYGPKDVSQGVEHDVEKAKHSKHSQVTTSICRSGAETDSDLIGYVE</sequence>
<feature type="region of interest" description="Disordered" evidence="1">
    <location>
        <begin position="74"/>
        <end position="102"/>
    </location>
</feature>
<evidence type="ECO:0000313" key="3">
    <source>
        <dbReference type="Proteomes" id="UP000001312"/>
    </source>
</evidence>
<reference evidence="3" key="1">
    <citation type="journal article" date="2011" name="PLoS Genet.">
        <title>Genomic analysis of the necrotrophic fungal pathogens Sclerotinia sclerotiorum and Botrytis cinerea.</title>
        <authorList>
            <person name="Amselem J."/>
            <person name="Cuomo C.A."/>
            <person name="van Kan J.A."/>
            <person name="Viaud M."/>
            <person name="Benito E.P."/>
            <person name="Couloux A."/>
            <person name="Coutinho P.M."/>
            <person name="de Vries R.P."/>
            <person name="Dyer P.S."/>
            <person name="Fillinger S."/>
            <person name="Fournier E."/>
            <person name="Gout L."/>
            <person name="Hahn M."/>
            <person name="Kohn L."/>
            <person name="Lapalu N."/>
            <person name="Plummer K.M."/>
            <person name="Pradier J.M."/>
            <person name="Quevillon E."/>
            <person name="Sharon A."/>
            <person name="Simon A."/>
            <person name="ten Have A."/>
            <person name="Tudzynski B."/>
            <person name="Tudzynski P."/>
            <person name="Wincker P."/>
            <person name="Andrew M."/>
            <person name="Anthouard V."/>
            <person name="Beever R.E."/>
            <person name="Beffa R."/>
            <person name="Benoit I."/>
            <person name="Bouzid O."/>
            <person name="Brault B."/>
            <person name="Chen Z."/>
            <person name="Choquer M."/>
            <person name="Collemare J."/>
            <person name="Cotton P."/>
            <person name="Danchin E.G."/>
            <person name="Da Silva C."/>
            <person name="Gautier A."/>
            <person name="Giraud C."/>
            <person name="Giraud T."/>
            <person name="Gonzalez C."/>
            <person name="Grossetete S."/>
            <person name="Guldener U."/>
            <person name="Henrissat B."/>
            <person name="Howlett B.J."/>
            <person name="Kodira C."/>
            <person name="Kretschmer M."/>
            <person name="Lappartient A."/>
            <person name="Leroch M."/>
            <person name="Levis C."/>
            <person name="Mauceli E."/>
            <person name="Neuveglise C."/>
            <person name="Oeser B."/>
            <person name="Pearson M."/>
            <person name="Poulain J."/>
            <person name="Poussereau N."/>
            <person name="Quesneville H."/>
            <person name="Rascle C."/>
            <person name="Schumacher J."/>
            <person name="Segurens B."/>
            <person name="Sexton A."/>
            <person name="Silva E."/>
            <person name="Sirven C."/>
            <person name="Soanes D.M."/>
            <person name="Talbot N.J."/>
            <person name="Templeton M."/>
            <person name="Yandava C."/>
            <person name="Yarden O."/>
            <person name="Zeng Q."/>
            <person name="Rollins J.A."/>
            <person name="Lebrun M.H."/>
            <person name="Dickman M."/>
        </authorList>
    </citation>
    <scope>NUCLEOTIDE SEQUENCE [LARGE SCALE GENOMIC DNA]</scope>
    <source>
        <strain evidence="3">ATCC 18683 / 1980 / Ss-1</strain>
    </source>
</reference>
<dbReference type="GeneID" id="5492028"/>
<organism evidence="2 3">
    <name type="scientific">Sclerotinia sclerotiorum (strain ATCC 18683 / 1980 / Ss-1)</name>
    <name type="common">White mold</name>
    <name type="synonym">Whetzelinia sclerotiorum</name>
    <dbReference type="NCBI Taxonomy" id="665079"/>
    <lineage>
        <taxon>Eukaryota</taxon>
        <taxon>Fungi</taxon>
        <taxon>Dikarya</taxon>
        <taxon>Ascomycota</taxon>
        <taxon>Pezizomycotina</taxon>
        <taxon>Leotiomycetes</taxon>
        <taxon>Helotiales</taxon>
        <taxon>Sclerotiniaceae</taxon>
        <taxon>Sclerotinia</taxon>
    </lineage>
</organism>
<dbReference type="HOGENOM" id="CLU_2086232_0_0_1"/>
<dbReference type="EMBL" id="CH476624">
    <property type="protein sequence ID" value="EDO01098.1"/>
    <property type="molecule type" value="Genomic_DNA"/>
</dbReference>
<dbReference type="Proteomes" id="UP000001312">
    <property type="component" value="Unassembled WGS sequence"/>
</dbReference>
<protein>
    <submittedName>
        <fullName evidence="2">Uncharacterized protein</fullName>
    </submittedName>
</protein>
<proteinExistence type="predicted"/>
<gene>
    <name evidence="2" type="ORF">SS1G_03572</name>
</gene>
<name>A7EE32_SCLS1</name>
<dbReference type="InParanoid" id="A7EE32"/>
<dbReference type="RefSeq" id="XP_001595483.1">
    <property type="nucleotide sequence ID" value="XM_001595433.1"/>
</dbReference>
<evidence type="ECO:0000313" key="2">
    <source>
        <dbReference type="EMBL" id="EDO01098.1"/>
    </source>
</evidence>
<keyword evidence="3" id="KW-1185">Reference proteome</keyword>
<dbReference type="KEGG" id="ssl:SS1G_03572"/>